<proteinExistence type="predicted"/>
<dbReference type="KEGG" id="trg:TRUGW13939_01106"/>
<evidence type="ECO:0000313" key="2">
    <source>
        <dbReference type="Proteomes" id="UP000509510"/>
    </source>
</evidence>
<sequence>MVTKDKETEDLVDVDVQLWQDKKKVGEETPPLFWVEIARHKLSRFRDKPGAAAALFRPPCDDLVVPNVSDRQPRKQIVETIFRSR</sequence>
<dbReference type="EMBL" id="CP055898">
    <property type="protein sequence ID" value="QKX54024.1"/>
    <property type="molecule type" value="Genomic_DNA"/>
</dbReference>
<name>A0A7H8QJA8_TALRU</name>
<organism evidence="1 2">
    <name type="scientific">Talaromyces rugulosus</name>
    <name type="common">Penicillium rugulosum</name>
    <dbReference type="NCBI Taxonomy" id="121627"/>
    <lineage>
        <taxon>Eukaryota</taxon>
        <taxon>Fungi</taxon>
        <taxon>Dikarya</taxon>
        <taxon>Ascomycota</taxon>
        <taxon>Pezizomycotina</taxon>
        <taxon>Eurotiomycetes</taxon>
        <taxon>Eurotiomycetidae</taxon>
        <taxon>Eurotiales</taxon>
        <taxon>Trichocomaceae</taxon>
        <taxon>Talaromyces</taxon>
        <taxon>Talaromyces sect. Islandici</taxon>
    </lineage>
</organism>
<protein>
    <submittedName>
        <fullName evidence="1">Uncharacterized protein</fullName>
    </submittedName>
</protein>
<dbReference type="RefSeq" id="XP_035340203.1">
    <property type="nucleotide sequence ID" value="XM_035484310.1"/>
</dbReference>
<keyword evidence="2" id="KW-1185">Reference proteome</keyword>
<evidence type="ECO:0000313" key="1">
    <source>
        <dbReference type="EMBL" id="QKX54024.1"/>
    </source>
</evidence>
<dbReference type="AlphaFoldDB" id="A0A7H8QJA8"/>
<accession>A0A7H8QJA8</accession>
<dbReference type="GeneID" id="55988619"/>
<gene>
    <name evidence="1" type="ORF">TRUGW13939_01106</name>
</gene>
<dbReference type="Proteomes" id="UP000509510">
    <property type="component" value="Chromosome I"/>
</dbReference>
<reference evidence="2" key="1">
    <citation type="submission" date="2020-06" db="EMBL/GenBank/DDBJ databases">
        <title>A chromosome-scale genome assembly of Talaromyces rugulosus W13939.</title>
        <authorList>
            <person name="Wang B."/>
            <person name="Guo L."/>
            <person name="Ye K."/>
            <person name="Wang L."/>
        </authorList>
    </citation>
    <scope>NUCLEOTIDE SEQUENCE [LARGE SCALE GENOMIC DNA]</scope>
    <source>
        <strain evidence="2">W13939</strain>
    </source>
</reference>